<evidence type="ECO:0000313" key="1">
    <source>
        <dbReference type="EMBL" id="KEO57231.1"/>
    </source>
</evidence>
<evidence type="ECO:0000313" key="2">
    <source>
        <dbReference type="Proteomes" id="UP000027463"/>
    </source>
</evidence>
<comment type="caution">
    <text evidence="1">The sequence shown here is derived from an EMBL/GenBank/DDBJ whole genome shotgun (WGS) entry which is preliminary data.</text>
</comment>
<name>A0ABR4TP58_9PROT</name>
<keyword evidence="2" id="KW-1185">Reference proteome</keyword>
<gene>
    <name evidence="1" type="ORF">SMB34_16680</name>
</gene>
<proteinExistence type="predicted"/>
<reference evidence="1 2" key="1">
    <citation type="submission" date="2013-07" db="EMBL/GenBank/DDBJ databases">
        <title>Thalassospira permensis NBRC 106175 Genome Sequencing.</title>
        <authorList>
            <person name="Lai Q."/>
            <person name="Shao Z."/>
        </authorList>
    </citation>
    <scope>NUCLEOTIDE SEQUENCE [LARGE SCALE GENOMIC DNA]</scope>
    <source>
        <strain evidence="1 2">NBRC 106175</strain>
    </source>
</reference>
<accession>A0ABR4TP58</accession>
<dbReference type="Proteomes" id="UP000027463">
    <property type="component" value="Unassembled WGS sequence"/>
</dbReference>
<dbReference type="EMBL" id="AUNC01000014">
    <property type="protein sequence ID" value="KEO57231.1"/>
    <property type="molecule type" value="Genomic_DNA"/>
</dbReference>
<organism evidence="1 2">
    <name type="scientific">Thalassospira permensis NBRC 106175</name>
    <dbReference type="NCBI Taxonomy" id="1353532"/>
    <lineage>
        <taxon>Bacteria</taxon>
        <taxon>Pseudomonadati</taxon>
        <taxon>Pseudomonadota</taxon>
        <taxon>Alphaproteobacteria</taxon>
        <taxon>Rhodospirillales</taxon>
        <taxon>Thalassospiraceae</taxon>
        <taxon>Thalassospira</taxon>
    </lineage>
</organism>
<sequence length="38" mass="3976">MLVVLGCKGGDLSAAIFQVMVLWAKIWLEGAVLSTLAA</sequence>
<protein>
    <submittedName>
        <fullName evidence="1">Uncharacterized protein</fullName>
    </submittedName>
</protein>